<comment type="similarity">
    <text evidence="1">Belongs to the DSD1 family.</text>
</comment>
<dbReference type="EMBL" id="JABTCG010000004">
    <property type="protein sequence ID" value="MBD0851567.1"/>
    <property type="molecule type" value="Genomic_DNA"/>
</dbReference>
<dbReference type="RefSeq" id="WP_188314672.1">
    <property type="nucleotide sequence ID" value="NZ_JABTCG010000004.1"/>
</dbReference>
<dbReference type="SMART" id="SM01119">
    <property type="entry name" value="D-ser_dehydrat"/>
    <property type="match status" value="1"/>
</dbReference>
<evidence type="ECO:0000256" key="2">
    <source>
        <dbReference type="ARBA" id="ARBA00023239"/>
    </source>
</evidence>
<accession>A0ABR7VHD4</accession>
<gene>
    <name evidence="4" type="ORF">HPE63_12880</name>
</gene>
<dbReference type="Pfam" id="PF14031">
    <property type="entry name" value="D-ser_dehydrat"/>
    <property type="match status" value="1"/>
</dbReference>
<evidence type="ECO:0000259" key="3">
    <source>
        <dbReference type="SMART" id="SM01119"/>
    </source>
</evidence>
<evidence type="ECO:0000313" key="4">
    <source>
        <dbReference type="EMBL" id="MBD0851567.1"/>
    </source>
</evidence>
<protein>
    <submittedName>
        <fullName evidence="4">D-TA family PLP-dependent enzyme</fullName>
    </submittedName>
</protein>
<dbReference type="InterPro" id="IPR001608">
    <property type="entry name" value="Ala_racemase_N"/>
</dbReference>
<reference evidence="4 5" key="1">
    <citation type="submission" date="2020-05" db="EMBL/GenBank/DDBJ databases">
        <title>The draft genome sequence of Maribacter arenosus CAU 1321.</title>
        <authorList>
            <person name="Mu L."/>
        </authorList>
    </citation>
    <scope>NUCLEOTIDE SEQUENCE [LARGE SCALE GENOMIC DNA]</scope>
    <source>
        <strain evidence="4 5">CAU 1321</strain>
    </source>
</reference>
<evidence type="ECO:0000256" key="1">
    <source>
        <dbReference type="ARBA" id="ARBA00005323"/>
    </source>
</evidence>
<keyword evidence="5" id="KW-1185">Reference proteome</keyword>
<dbReference type="InterPro" id="IPR051466">
    <property type="entry name" value="D-amino_acid_metab_enzyme"/>
</dbReference>
<dbReference type="InterPro" id="IPR026956">
    <property type="entry name" value="D-ser_dehydrat-like_dom"/>
</dbReference>
<dbReference type="InterPro" id="IPR029066">
    <property type="entry name" value="PLP-binding_barrel"/>
</dbReference>
<dbReference type="PANTHER" id="PTHR28004">
    <property type="entry name" value="ZGC:162816-RELATED"/>
    <property type="match status" value="1"/>
</dbReference>
<feature type="domain" description="D-serine dehydratase-like" evidence="3">
    <location>
        <begin position="262"/>
        <end position="351"/>
    </location>
</feature>
<dbReference type="Gene3D" id="3.20.20.10">
    <property type="entry name" value="Alanine racemase"/>
    <property type="match status" value="1"/>
</dbReference>
<name>A0ABR7VHD4_9FLAO</name>
<dbReference type="Pfam" id="PF01168">
    <property type="entry name" value="Ala_racemase_N"/>
    <property type="match status" value="1"/>
</dbReference>
<dbReference type="PANTHER" id="PTHR28004:SF2">
    <property type="entry name" value="D-SERINE DEHYDRATASE"/>
    <property type="match status" value="1"/>
</dbReference>
<sequence>MQAPKWYIIHDTSDVISPSLLVYPNRIKKNIERMVKIAGDPAILRPHIKTHKMAEIVKMQMEMGIHKFKCATVAEAELLAQCGAQDILLAMQMVGANMRRFFRLMATYPKSKFSTLVDNLKTLEALSDLARSKNAKIQLWIDIDNGMKRTGIPAGRNAEDLYRNMAINTNIKARGFHTYDGHIHHSDINKRQKACDTALEPVLELKQKMEKKGLGPIEMVVGGSPSFPIHSKRPNTEVSPGTTLLWDERYGNLFPEMGFLHAAILMTRIISKPGKNRLCFDLGHKSIAPEMDFPRMRILGLEHSLQIGQSEEHLVVECENAHDHEVGDVFYAIPMHICPTVAKYDSVLTVEDHKITGTWKVAARNHKIII</sequence>
<dbReference type="Proteomes" id="UP000598350">
    <property type="component" value="Unassembled WGS sequence"/>
</dbReference>
<dbReference type="InterPro" id="IPR042208">
    <property type="entry name" value="D-ser_dehydrat-like_sf"/>
</dbReference>
<dbReference type="Gene3D" id="2.40.37.20">
    <property type="entry name" value="D-serine dehydratase-like domain"/>
    <property type="match status" value="1"/>
</dbReference>
<dbReference type="CDD" id="cd06821">
    <property type="entry name" value="PLPDE_III_D-TA"/>
    <property type="match status" value="1"/>
</dbReference>
<proteinExistence type="inferred from homology"/>
<dbReference type="SUPFAM" id="SSF51419">
    <property type="entry name" value="PLP-binding barrel"/>
    <property type="match status" value="1"/>
</dbReference>
<evidence type="ECO:0000313" key="5">
    <source>
        <dbReference type="Proteomes" id="UP000598350"/>
    </source>
</evidence>
<keyword evidence="2" id="KW-0456">Lyase</keyword>
<organism evidence="4 5">
    <name type="scientific">Maribacter arenosus</name>
    <dbReference type="NCBI Taxonomy" id="1854708"/>
    <lineage>
        <taxon>Bacteria</taxon>
        <taxon>Pseudomonadati</taxon>
        <taxon>Bacteroidota</taxon>
        <taxon>Flavobacteriia</taxon>
        <taxon>Flavobacteriales</taxon>
        <taxon>Flavobacteriaceae</taxon>
        <taxon>Maribacter</taxon>
    </lineage>
</organism>
<comment type="caution">
    <text evidence="4">The sequence shown here is derived from an EMBL/GenBank/DDBJ whole genome shotgun (WGS) entry which is preliminary data.</text>
</comment>